<evidence type="ECO:0000256" key="2">
    <source>
        <dbReference type="ARBA" id="ARBA00004651"/>
    </source>
</evidence>
<evidence type="ECO:0000256" key="3">
    <source>
        <dbReference type="ARBA" id="ARBA00005042"/>
    </source>
</evidence>
<keyword evidence="13" id="KW-0443">Lipid metabolism</keyword>
<evidence type="ECO:0000256" key="12">
    <source>
        <dbReference type="ARBA" id="ARBA00022989"/>
    </source>
</evidence>
<gene>
    <name evidence="21" type="ORF">SAMN05421676_104285</name>
</gene>
<dbReference type="FunFam" id="1.20.120.1760:FF:000004">
    <property type="entry name" value="CDP-diacylglycerol--glycerol-3-phosphate 3-phosphatidyltransferase"/>
    <property type="match status" value="1"/>
</dbReference>
<feature type="transmembrane region" description="Helical" evidence="20">
    <location>
        <begin position="55"/>
        <end position="77"/>
    </location>
</feature>
<dbReference type="InterPro" id="IPR050324">
    <property type="entry name" value="CDP-alcohol_PTase-I"/>
</dbReference>
<reference evidence="22" key="1">
    <citation type="submission" date="2016-10" db="EMBL/GenBank/DDBJ databases">
        <authorList>
            <person name="Varghese N."/>
            <person name="Submissions S."/>
        </authorList>
    </citation>
    <scope>NUCLEOTIDE SEQUENCE [LARGE SCALE GENOMIC DNA]</scope>
    <source>
        <strain evidence="22">CGMCC 1.3566</strain>
    </source>
</reference>
<dbReference type="InterPro" id="IPR000462">
    <property type="entry name" value="CDP-OH_P_trans"/>
</dbReference>
<dbReference type="NCBIfam" id="TIGR00560">
    <property type="entry name" value="pgsA"/>
    <property type="match status" value="1"/>
</dbReference>
<evidence type="ECO:0000313" key="22">
    <source>
        <dbReference type="Proteomes" id="UP000199095"/>
    </source>
</evidence>
<evidence type="ECO:0000256" key="13">
    <source>
        <dbReference type="ARBA" id="ARBA00023098"/>
    </source>
</evidence>
<dbReference type="PANTHER" id="PTHR14269">
    <property type="entry name" value="CDP-DIACYLGLYCEROL--GLYCEROL-3-PHOSPHATE 3-PHOSPHATIDYLTRANSFERASE-RELATED"/>
    <property type="match status" value="1"/>
</dbReference>
<dbReference type="InterPro" id="IPR043130">
    <property type="entry name" value="CDP-OH_PTrfase_TM_dom"/>
</dbReference>
<keyword evidence="15" id="KW-0594">Phospholipid biosynthesis</keyword>
<dbReference type="PIRSF" id="PIRSF000847">
    <property type="entry name" value="Phos_ph_gly_syn"/>
    <property type="match status" value="1"/>
</dbReference>
<evidence type="ECO:0000256" key="6">
    <source>
        <dbReference type="ARBA" id="ARBA00013170"/>
    </source>
</evidence>
<dbReference type="STRING" id="237682.SAMN05421676_104285"/>
<keyword evidence="22" id="KW-1185">Reference proteome</keyword>
<evidence type="ECO:0000256" key="17">
    <source>
        <dbReference type="ARBA" id="ARBA00048586"/>
    </source>
</evidence>
<evidence type="ECO:0000256" key="10">
    <source>
        <dbReference type="ARBA" id="ARBA00022679"/>
    </source>
</evidence>
<keyword evidence="9" id="KW-0444">Lipid biosynthesis</keyword>
<comment type="similarity">
    <text evidence="5 19">Belongs to the CDP-alcohol phosphatidyltransferase class-I family.</text>
</comment>
<organism evidence="21 22">
    <name type="scientific">Salinibacillus kushneri</name>
    <dbReference type="NCBI Taxonomy" id="237682"/>
    <lineage>
        <taxon>Bacteria</taxon>
        <taxon>Bacillati</taxon>
        <taxon>Bacillota</taxon>
        <taxon>Bacilli</taxon>
        <taxon>Bacillales</taxon>
        <taxon>Bacillaceae</taxon>
        <taxon>Salinibacillus</taxon>
    </lineage>
</organism>
<accession>A0A1I0E394</accession>
<keyword evidence="8" id="KW-1003">Cell membrane</keyword>
<feature type="transmembrane region" description="Helical" evidence="20">
    <location>
        <begin position="98"/>
        <end position="122"/>
    </location>
</feature>
<evidence type="ECO:0000256" key="18">
    <source>
        <dbReference type="NCBIfam" id="TIGR00560"/>
    </source>
</evidence>
<evidence type="ECO:0000256" key="14">
    <source>
        <dbReference type="ARBA" id="ARBA00023136"/>
    </source>
</evidence>
<evidence type="ECO:0000256" key="19">
    <source>
        <dbReference type="RuleBase" id="RU003750"/>
    </source>
</evidence>
<evidence type="ECO:0000313" key="21">
    <source>
        <dbReference type="EMBL" id="SET39598.1"/>
    </source>
</evidence>
<dbReference type="PROSITE" id="PS00379">
    <property type="entry name" value="CDP_ALCOHOL_P_TRANSF"/>
    <property type="match status" value="1"/>
</dbReference>
<sequence>MFPMTLYFVSRRALKLNIPNRITLSRILLIPFFILLLVIPLDWGELTIGERVLPVSHLVSAILFIIASTTDWIDGYYARKYNLVTNLGKFLDPLADKLLVSAAFILLIEQGLAPAWIVIIIISREFAITGLRLVAAGEGIVLAASQMGKLKTWIQIIAVSALLLHNFPFSYLGFPFDLIALYAAMIITVVSGVEYFVKNWHVMRDSK</sequence>
<dbReference type="EC" id="2.7.8.5" evidence="6 18"/>
<feature type="transmembrane region" description="Helical" evidence="20">
    <location>
        <begin position="21"/>
        <end position="43"/>
    </location>
</feature>
<feature type="transmembrane region" description="Helical" evidence="20">
    <location>
        <begin position="178"/>
        <end position="197"/>
    </location>
</feature>
<keyword evidence="16" id="KW-1208">Phospholipid metabolism</keyword>
<name>A0A1I0E394_9BACI</name>
<dbReference type="GO" id="GO:0008444">
    <property type="term" value="F:CDP-diacylglycerol-glycerol-3-phosphate 3-phosphatidyltransferase activity"/>
    <property type="evidence" value="ECO:0007669"/>
    <property type="project" value="UniProtKB-UniRule"/>
</dbReference>
<evidence type="ECO:0000256" key="8">
    <source>
        <dbReference type="ARBA" id="ARBA00022475"/>
    </source>
</evidence>
<comment type="pathway">
    <text evidence="4">Lipid metabolism.</text>
</comment>
<dbReference type="InterPro" id="IPR004570">
    <property type="entry name" value="Phosphatidylglycerol_P_synth"/>
</dbReference>
<dbReference type="EMBL" id="FOHJ01000004">
    <property type="protein sequence ID" value="SET39598.1"/>
    <property type="molecule type" value="Genomic_DNA"/>
</dbReference>
<dbReference type="PANTHER" id="PTHR14269:SF62">
    <property type="entry name" value="CDP-DIACYLGLYCEROL--GLYCEROL-3-PHOSPHATE 3-PHOSPHATIDYLTRANSFERASE 1, CHLOROPLASTIC"/>
    <property type="match status" value="1"/>
</dbReference>
<dbReference type="GO" id="GO:0006655">
    <property type="term" value="P:phosphatidylglycerol biosynthetic process"/>
    <property type="evidence" value="ECO:0007669"/>
    <property type="project" value="UniProtKB-UniPathway"/>
</dbReference>
<keyword evidence="14 20" id="KW-0472">Membrane</keyword>
<feature type="transmembrane region" description="Helical" evidence="20">
    <location>
        <begin position="152"/>
        <end position="172"/>
    </location>
</feature>
<comment type="pathway">
    <text evidence="3">Phospholipid metabolism; phosphatidylglycerol biosynthesis; phosphatidylglycerol from CDP-diacylglycerol: step 1/2.</text>
</comment>
<evidence type="ECO:0000256" key="11">
    <source>
        <dbReference type="ARBA" id="ARBA00022692"/>
    </source>
</evidence>
<keyword evidence="11 20" id="KW-0812">Transmembrane</keyword>
<dbReference type="AlphaFoldDB" id="A0A1I0E394"/>
<proteinExistence type="inferred from homology"/>
<evidence type="ECO:0000256" key="4">
    <source>
        <dbReference type="ARBA" id="ARBA00005189"/>
    </source>
</evidence>
<keyword evidence="12 20" id="KW-1133">Transmembrane helix</keyword>
<evidence type="ECO:0000256" key="16">
    <source>
        <dbReference type="ARBA" id="ARBA00023264"/>
    </source>
</evidence>
<evidence type="ECO:0000256" key="20">
    <source>
        <dbReference type="SAM" id="Phobius"/>
    </source>
</evidence>
<comment type="catalytic activity">
    <reaction evidence="17">
        <text>a CDP-1,2-diacyl-sn-glycerol + sn-glycerol 3-phosphate = a 1,2-diacyl-sn-glycero-3-phospho-(1'-sn-glycero-3'-phosphate) + CMP + H(+)</text>
        <dbReference type="Rhea" id="RHEA:12593"/>
        <dbReference type="ChEBI" id="CHEBI:15378"/>
        <dbReference type="ChEBI" id="CHEBI:57597"/>
        <dbReference type="ChEBI" id="CHEBI:58332"/>
        <dbReference type="ChEBI" id="CHEBI:60110"/>
        <dbReference type="ChEBI" id="CHEBI:60377"/>
        <dbReference type="EC" id="2.7.8.5"/>
    </reaction>
</comment>
<dbReference type="GO" id="GO:0005886">
    <property type="term" value="C:plasma membrane"/>
    <property type="evidence" value="ECO:0007669"/>
    <property type="project" value="UniProtKB-SubCell"/>
</dbReference>
<protein>
    <recommendedName>
        <fullName evidence="7 18">CDP-diacylglycerol--glycerol-3-phosphate 3-phosphatidyltransferase</fullName>
        <ecNumber evidence="6 18">2.7.8.5</ecNumber>
    </recommendedName>
</protein>
<dbReference type="InterPro" id="IPR048254">
    <property type="entry name" value="CDP_ALCOHOL_P_TRANSF_CS"/>
</dbReference>
<dbReference type="UniPathway" id="UPA00084">
    <property type="reaction ID" value="UER00503"/>
</dbReference>
<evidence type="ECO:0000256" key="7">
    <source>
        <dbReference type="ARBA" id="ARBA00014944"/>
    </source>
</evidence>
<dbReference type="Gene3D" id="1.20.120.1760">
    <property type="match status" value="1"/>
</dbReference>
<keyword evidence="10 19" id="KW-0808">Transferase</keyword>
<evidence type="ECO:0000256" key="9">
    <source>
        <dbReference type="ARBA" id="ARBA00022516"/>
    </source>
</evidence>
<evidence type="ECO:0000256" key="5">
    <source>
        <dbReference type="ARBA" id="ARBA00010441"/>
    </source>
</evidence>
<comment type="function">
    <text evidence="1">This protein catalyzes the committed step to the synthesis of the acidic phospholipids.</text>
</comment>
<dbReference type="Pfam" id="PF01066">
    <property type="entry name" value="CDP-OH_P_transf"/>
    <property type="match status" value="1"/>
</dbReference>
<comment type="subcellular location">
    <subcellularLocation>
        <location evidence="2">Cell membrane</location>
        <topology evidence="2">Multi-pass membrane protein</topology>
    </subcellularLocation>
</comment>
<evidence type="ECO:0000256" key="1">
    <source>
        <dbReference type="ARBA" id="ARBA00003973"/>
    </source>
</evidence>
<evidence type="ECO:0000256" key="15">
    <source>
        <dbReference type="ARBA" id="ARBA00023209"/>
    </source>
</evidence>
<dbReference type="Proteomes" id="UP000199095">
    <property type="component" value="Unassembled WGS sequence"/>
</dbReference>